<reference evidence="2" key="1">
    <citation type="submission" date="2021-08" db="EMBL/GenBank/DDBJ databases">
        <authorList>
            <person name="Papudeshi B."/>
            <person name="Bashey-Visser F."/>
        </authorList>
    </citation>
    <scope>NUCLEOTIDE SEQUENCE</scope>
    <source>
        <strain evidence="2">MC_266_E_2016</strain>
    </source>
</reference>
<dbReference type="RefSeq" id="WP_274711823.1">
    <property type="nucleotide sequence ID" value="NZ_JAILSO010000011.1"/>
</dbReference>
<evidence type="ECO:0000313" key="2">
    <source>
        <dbReference type="EMBL" id="MDE1477579.1"/>
    </source>
</evidence>
<organism evidence="2 3">
    <name type="scientific">Xenorhabdus bovienii</name>
    <name type="common">Xenorhabdus nematophila subsp. bovienii</name>
    <dbReference type="NCBI Taxonomy" id="40576"/>
    <lineage>
        <taxon>Bacteria</taxon>
        <taxon>Pseudomonadati</taxon>
        <taxon>Pseudomonadota</taxon>
        <taxon>Gammaproteobacteria</taxon>
        <taxon>Enterobacterales</taxon>
        <taxon>Morganellaceae</taxon>
        <taxon>Xenorhabdus</taxon>
    </lineage>
</organism>
<dbReference type="EMBL" id="JAILSO010000011">
    <property type="protein sequence ID" value="MDE1477579.1"/>
    <property type="molecule type" value="Genomic_DNA"/>
</dbReference>
<dbReference type="PANTHER" id="PTHR34985:SF1">
    <property type="entry name" value="SLR0554 PROTEIN"/>
    <property type="match status" value="1"/>
</dbReference>
<feature type="domain" description="Virulence-associated protein E-like" evidence="1">
    <location>
        <begin position="448"/>
        <end position="659"/>
    </location>
</feature>
<sequence length="751" mass="85713">MEIRYSWGTGAADGQPREMSVPDFDTFEKTIRDNRTTIGVLPEDTKEELDAKKRRLPYIWHEFKNGAARRRRSASAGNLCYLPLDLDGVTQNGWDCIQEILSAYRGFAYTTASHTHPVAKGEYRIRIILAPSRAVSPAEKQPLLQTIQSEIMSVVDLFYDGPAKWDDSVYRPAQMVFLPDERAQFWSFTGQAVDVDTLLVNALVPIEIPDDTEHGDLTRLVDLENINSNTFDDLRSALWHPGMLQHAENYPTWAAMGNRLAWFKDTDHEEKVKALWIEWSTKAIKGDPEAAANKWEQLTADRTGYQSIFSLAQKAGWTNPGAERFQSAVACVDDFEDVTGNAVAKSTPLPSFKRDKWGQIEATIENAFKAVIRSDFVDVEIRFDQFRDEIMFAPAGTDQWQTFGDADYARLRITLEKRSFKPVGRELIRDSVLLAADENPFDSAIAWLNGLKWDGVSRIERFYHTHLGAEDTPFTRAVSKYMWTTLAGRVLKPGIKADMVPVWVGKQGCGKSSGVAALVPDPSFFTEISFAEKDDDLARKMRGRLVAEISELRGLNTKEQEAIKAFVTRTHENWIPKYREFATQFPRRTLFVGTTNEDEFLDDKTGNRRWLPVEVKKISVANIKSDLLQLWAEAKVVFEEDGILFRDAERLAAAVHEQYTIKDVWLEMIERWLDTPDLMTEEIPRTRDFLRAGEVLREALNIDPKNIGRREEMRISKILLVCGYKRVLRRISGKTQRVYEADVTTCNNLEK</sequence>
<proteinExistence type="predicted"/>
<dbReference type="AlphaFoldDB" id="A0AAJ1MXR3"/>
<name>A0AAJ1MXR3_XENBV</name>
<evidence type="ECO:0000313" key="3">
    <source>
        <dbReference type="Proteomes" id="UP001222434"/>
    </source>
</evidence>
<gene>
    <name evidence="2" type="ORF">KKJ01_04820</name>
</gene>
<dbReference type="PANTHER" id="PTHR34985">
    <property type="entry name" value="SLR0554 PROTEIN"/>
    <property type="match status" value="1"/>
</dbReference>
<comment type="caution">
    <text evidence="2">The sequence shown here is derived from an EMBL/GenBank/DDBJ whole genome shotgun (WGS) entry which is preliminary data.</text>
</comment>
<protein>
    <submittedName>
        <fullName evidence="2">Virulence-associated E family protein</fullName>
    </submittedName>
</protein>
<dbReference type="Proteomes" id="UP001222434">
    <property type="component" value="Unassembled WGS sequence"/>
</dbReference>
<dbReference type="InterPro" id="IPR007936">
    <property type="entry name" value="VapE-like_dom"/>
</dbReference>
<evidence type="ECO:0000259" key="1">
    <source>
        <dbReference type="Pfam" id="PF05272"/>
    </source>
</evidence>
<dbReference type="Pfam" id="PF05272">
    <property type="entry name" value="VapE-like_dom"/>
    <property type="match status" value="1"/>
</dbReference>
<accession>A0AAJ1MXR3</accession>
<reference evidence="2" key="2">
    <citation type="journal article" date="2022" name="J. Evol. Biol.">
        <title>Pre- and post-association barriers to host switching in sympatric mutualists.</title>
        <authorList>
            <person name="Dinges Z.M."/>
            <person name="Phillips R.K."/>
            <person name="Lively C.M."/>
            <person name="Bashey F."/>
        </authorList>
    </citation>
    <scope>NUCLEOTIDE SEQUENCE</scope>
    <source>
        <strain evidence="2">MC_266_E_2016</strain>
    </source>
</reference>